<dbReference type="Pfam" id="PF13532">
    <property type="entry name" value="2OG-FeII_Oxy_2"/>
    <property type="match status" value="1"/>
</dbReference>
<proteinExistence type="predicted"/>
<dbReference type="PANTHER" id="PTHR13069:SF21">
    <property type="entry name" value="ALKYLATED DNA REPAIR PROTEIN ALKB HOMOLOG 8"/>
    <property type="match status" value="1"/>
</dbReference>
<evidence type="ECO:0000256" key="6">
    <source>
        <dbReference type="ARBA" id="ARBA00022679"/>
    </source>
</evidence>
<comment type="cofactor">
    <cofactor evidence="1">
        <name>Fe(2+)</name>
        <dbReference type="ChEBI" id="CHEBI:29033"/>
    </cofactor>
</comment>
<keyword evidence="4" id="KW-0963">Cytoplasm</keyword>
<dbReference type="InterPro" id="IPR029063">
    <property type="entry name" value="SAM-dependent_MTases_sf"/>
</dbReference>
<dbReference type="Gene3D" id="3.40.50.150">
    <property type="entry name" value="Vaccinia Virus protein VP39"/>
    <property type="match status" value="1"/>
</dbReference>
<name>A0A0J7L452_LASNI</name>
<dbReference type="GO" id="GO:0008757">
    <property type="term" value="F:S-adenosylmethionine-dependent methyltransferase activity"/>
    <property type="evidence" value="ECO:0007669"/>
    <property type="project" value="InterPro"/>
</dbReference>
<feature type="region of interest" description="Disordered" evidence="12">
    <location>
        <begin position="1"/>
        <end position="27"/>
    </location>
</feature>
<dbReference type="GO" id="GO:0030488">
    <property type="term" value="P:tRNA methylation"/>
    <property type="evidence" value="ECO:0007669"/>
    <property type="project" value="TreeGrafter"/>
</dbReference>
<dbReference type="GO" id="GO:0106335">
    <property type="term" value="F:tRNA (5-carboxymethyluridine(34)-5-O)-methyltransferase activity"/>
    <property type="evidence" value="ECO:0007669"/>
    <property type="project" value="TreeGrafter"/>
</dbReference>
<dbReference type="InterPro" id="IPR012677">
    <property type="entry name" value="Nucleotide-bd_a/b_plait_sf"/>
</dbReference>
<evidence type="ECO:0000313" key="14">
    <source>
        <dbReference type="EMBL" id="KMQ97667.1"/>
    </source>
</evidence>
<keyword evidence="15" id="KW-1185">Reference proteome</keyword>
<dbReference type="GO" id="GO:0002098">
    <property type="term" value="P:tRNA wobble uridine modification"/>
    <property type="evidence" value="ECO:0007669"/>
    <property type="project" value="TreeGrafter"/>
</dbReference>
<comment type="caution">
    <text evidence="14">The sequence shown here is derived from an EMBL/GenBank/DDBJ whole genome shotgun (WGS) entry which is preliminary data.</text>
</comment>
<keyword evidence="8" id="KW-0479">Metal-binding</keyword>
<keyword evidence="6" id="KW-0808">Transferase</keyword>
<dbReference type="CDD" id="cd02440">
    <property type="entry name" value="AdoMet_MTases"/>
    <property type="match status" value="1"/>
</dbReference>
<evidence type="ECO:0000256" key="10">
    <source>
        <dbReference type="ARBA" id="ARBA00022884"/>
    </source>
</evidence>
<dbReference type="EMBL" id="LBMM01000713">
    <property type="protein sequence ID" value="KMQ97667.1"/>
    <property type="molecule type" value="Genomic_DNA"/>
</dbReference>
<dbReference type="InterPro" id="IPR051422">
    <property type="entry name" value="AlkB_tRNA_MeTrf/Diox"/>
</dbReference>
<organism evidence="14 15">
    <name type="scientific">Lasius niger</name>
    <name type="common">Black garden ant</name>
    <dbReference type="NCBI Taxonomy" id="67767"/>
    <lineage>
        <taxon>Eukaryota</taxon>
        <taxon>Metazoa</taxon>
        <taxon>Ecdysozoa</taxon>
        <taxon>Arthropoda</taxon>
        <taxon>Hexapoda</taxon>
        <taxon>Insecta</taxon>
        <taxon>Pterygota</taxon>
        <taxon>Neoptera</taxon>
        <taxon>Endopterygota</taxon>
        <taxon>Hymenoptera</taxon>
        <taxon>Apocrita</taxon>
        <taxon>Aculeata</taxon>
        <taxon>Formicoidea</taxon>
        <taxon>Formicidae</taxon>
        <taxon>Formicinae</taxon>
        <taxon>Lasius</taxon>
        <taxon>Lasius</taxon>
    </lineage>
</organism>
<dbReference type="InterPro" id="IPR027450">
    <property type="entry name" value="AlkB-like"/>
</dbReference>
<feature type="compositionally biased region" description="Basic and acidic residues" evidence="12">
    <location>
        <begin position="11"/>
        <end position="21"/>
    </location>
</feature>
<dbReference type="InterPro" id="IPR013216">
    <property type="entry name" value="Methyltransf_11"/>
</dbReference>
<evidence type="ECO:0000256" key="1">
    <source>
        <dbReference type="ARBA" id="ARBA00001954"/>
    </source>
</evidence>
<dbReference type="SUPFAM" id="SSF51197">
    <property type="entry name" value="Clavaminate synthase-like"/>
    <property type="match status" value="1"/>
</dbReference>
<evidence type="ECO:0000256" key="4">
    <source>
        <dbReference type="ARBA" id="ARBA00022490"/>
    </source>
</evidence>
<evidence type="ECO:0000256" key="7">
    <source>
        <dbReference type="ARBA" id="ARBA00022691"/>
    </source>
</evidence>
<dbReference type="CDD" id="cd12431">
    <property type="entry name" value="RRM_ALKBH8"/>
    <property type="match status" value="1"/>
</dbReference>
<evidence type="ECO:0000256" key="11">
    <source>
        <dbReference type="ARBA" id="ARBA00023242"/>
    </source>
</evidence>
<gene>
    <name evidence="14" type="ORF">RF55_1990</name>
</gene>
<evidence type="ECO:0000256" key="12">
    <source>
        <dbReference type="SAM" id="MobiDB-lite"/>
    </source>
</evidence>
<keyword evidence="7" id="KW-0949">S-adenosyl-L-methionine</keyword>
<evidence type="ECO:0000256" key="2">
    <source>
        <dbReference type="ARBA" id="ARBA00004123"/>
    </source>
</evidence>
<dbReference type="Pfam" id="PF08241">
    <property type="entry name" value="Methyltransf_11"/>
    <property type="match status" value="1"/>
</dbReference>
<evidence type="ECO:0000313" key="15">
    <source>
        <dbReference type="Proteomes" id="UP000036403"/>
    </source>
</evidence>
<dbReference type="STRING" id="67767.A0A0J7L452"/>
<dbReference type="InterPro" id="IPR034256">
    <property type="entry name" value="ALKBH8_RRM"/>
</dbReference>
<sequence length="519" mass="59814">MSSSDETNVIIEDHKERNDKKSLRKQKRAHHRLLRDMNIKCSDRPTQHLMICNGGLVTGIKRETLQCVLDALISKYVLIMPTGKSYCFITCNSKEDATCVYNYIHGRIKLPGQNGPLYVCYTEIVPSIDNVMSNSTFPPGLTLIENFVTKEQEETLLTTLNWENECGIPPHIDTHSVFEDTILSLSLGSACIMNFKKEDRNINVLLPARSLLIMTGEARYAWTHGICPRHSDVIETENGTTMQERGIRVSFTFRKVRRGGCCCNFKEYCDTRFDTATFVDAKTASGLEDSYVHKVYEEISNHFSETRRKQWPNVTKFLGSLEEGTLLLDMGCDRSSGLADICRKRSFEVLQCDCLYLPYRNNSVDAVISIAVIHHLSTRERRRRAISEMVRVLRPTGKCLIYVWAKEQRKDSTDSFYLKYGKKSKDETEKIDRSEISHERISECCLTLPVHENRTNFVHSDMLVPWKKKGGERFLRYYHVFQEDELAKLCMEVSAVMIKEVYYDQGNWCVILEKCMKIA</sequence>
<evidence type="ECO:0000259" key="13">
    <source>
        <dbReference type="PROSITE" id="PS51471"/>
    </source>
</evidence>
<accession>A0A0J7L452</accession>
<comment type="subcellular location">
    <subcellularLocation>
        <location evidence="3">Cytoplasm</location>
    </subcellularLocation>
    <subcellularLocation>
        <location evidence="2">Nucleus</location>
    </subcellularLocation>
</comment>
<evidence type="ECO:0000256" key="5">
    <source>
        <dbReference type="ARBA" id="ARBA00022603"/>
    </source>
</evidence>
<dbReference type="InterPro" id="IPR005123">
    <property type="entry name" value="Oxoglu/Fe-dep_dioxygenase_dom"/>
</dbReference>
<dbReference type="GO" id="GO:0005737">
    <property type="term" value="C:cytoplasm"/>
    <property type="evidence" value="ECO:0007669"/>
    <property type="project" value="UniProtKB-SubCell"/>
</dbReference>
<dbReference type="InterPro" id="IPR037151">
    <property type="entry name" value="AlkB-like_sf"/>
</dbReference>
<dbReference type="PROSITE" id="PS51471">
    <property type="entry name" value="FE2OG_OXY"/>
    <property type="match status" value="1"/>
</dbReference>
<dbReference type="SUPFAM" id="SSF53335">
    <property type="entry name" value="S-adenosyl-L-methionine-dependent methyltransferases"/>
    <property type="match status" value="1"/>
</dbReference>
<dbReference type="Gene3D" id="2.60.120.590">
    <property type="entry name" value="Alpha-ketoglutarate-dependent dioxygenase AlkB-like"/>
    <property type="match status" value="1"/>
</dbReference>
<reference evidence="14 15" key="1">
    <citation type="submission" date="2015-04" db="EMBL/GenBank/DDBJ databases">
        <title>Lasius niger genome sequencing.</title>
        <authorList>
            <person name="Konorov E.A."/>
            <person name="Nikitin M.A."/>
            <person name="Kirill M.V."/>
            <person name="Chang P."/>
        </authorList>
    </citation>
    <scope>NUCLEOTIDE SEQUENCE [LARGE SCALE GENOMIC DNA]</scope>
    <source>
        <tissue evidence="14">Whole</tissue>
    </source>
</reference>
<keyword evidence="10" id="KW-0694">RNA-binding</keyword>
<protein>
    <submittedName>
        <fullName evidence="14">Alkylated dna repair protein alkb 8-like protein</fullName>
    </submittedName>
</protein>
<keyword evidence="5" id="KW-0489">Methyltransferase</keyword>
<dbReference type="GO" id="GO:0000049">
    <property type="term" value="F:tRNA binding"/>
    <property type="evidence" value="ECO:0007669"/>
    <property type="project" value="TreeGrafter"/>
</dbReference>
<evidence type="ECO:0000256" key="3">
    <source>
        <dbReference type="ARBA" id="ARBA00004496"/>
    </source>
</evidence>
<keyword evidence="9" id="KW-0862">Zinc</keyword>
<dbReference type="SUPFAM" id="SSF54928">
    <property type="entry name" value="RNA-binding domain, RBD"/>
    <property type="match status" value="1"/>
</dbReference>
<keyword evidence="11" id="KW-0539">Nucleus</keyword>
<dbReference type="PANTHER" id="PTHR13069">
    <property type="entry name" value="ALKYLATED DNA REPAIR PROTEIN ALKB HOMOLOG 8"/>
    <property type="match status" value="1"/>
</dbReference>
<dbReference type="Gene3D" id="3.30.70.330">
    <property type="match status" value="1"/>
</dbReference>
<evidence type="ECO:0000256" key="9">
    <source>
        <dbReference type="ARBA" id="ARBA00022833"/>
    </source>
</evidence>
<feature type="domain" description="Fe2OG dioxygenase" evidence="13">
    <location>
        <begin position="152"/>
        <end position="257"/>
    </location>
</feature>
<dbReference type="PaxDb" id="67767-A0A0J7L452"/>
<dbReference type="AlphaFoldDB" id="A0A0J7L452"/>
<dbReference type="GO" id="GO:0005634">
    <property type="term" value="C:nucleus"/>
    <property type="evidence" value="ECO:0007669"/>
    <property type="project" value="UniProtKB-SubCell"/>
</dbReference>
<dbReference type="Proteomes" id="UP000036403">
    <property type="component" value="Unassembled WGS sequence"/>
</dbReference>
<dbReference type="OrthoDB" id="271595at2759"/>
<dbReference type="GO" id="GO:0046872">
    <property type="term" value="F:metal ion binding"/>
    <property type="evidence" value="ECO:0007669"/>
    <property type="project" value="UniProtKB-KW"/>
</dbReference>
<evidence type="ECO:0000256" key="8">
    <source>
        <dbReference type="ARBA" id="ARBA00022723"/>
    </source>
</evidence>
<dbReference type="InterPro" id="IPR035979">
    <property type="entry name" value="RBD_domain_sf"/>
</dbReference>